<proteinExistence type="predicted"/>
<dbReference type="PANTHER" id="PTHR32507">
    <property type="entry name" value="NA(+)/H(+) ANTIPORTER 1"/>
    <property type="match status" value="1"/>
</dbReference>
<feature type="transmembrane region" description="Helical" evidence="9">
    <location>
        <begin position="119"/>
        <end position="141"/>
    </location>
</feature>
<accession>A0ABU8EYF7</accession>
<feature type="transmembrane region" description="Helical" evidence="9">
    <location>
        <begin position="28"/>
        <end position="47"/>
    </location>
</feature>
<dbReference type="InterPro" id="IPR038770">
    <property type="entry name" value="Na+/solute_symporter_sf"/>
</dbReference>
<feature type="transmembrane region" description="Helical" evidence="9">
    <location>
        <begin position="6"/>
        <end position="21"/>
    </location>
</feature>
<organism evidence="11 12">
    <name type="scientific">Pseudoalteromonas spongiae</name>
    <dbReference type="NCBI Taxonomy" id="298657"/>
    <lineage>
        <taxon>Bacteria</taxon>
        <taxon>Pseudomonadati</taxon>
        <taxon>Pseudomonadota</taxon>
        <taxon>Gammaproteobacteria</taxon>
        <taxon>Alteromonadales</taxon>
        <taxon>Pseudoalteromonadaceae</taxon>
        <taxon>Pseudoalteromonas</taxon>
    </lineage>
</organism>
<evidence type="ECO:0000256" key="4">
    <source>
        <dbReference type="ARBA" id="ARBA00022475"/>
    </source>
</evidence>
<comment type="caution">
    <text evidence="11">The sequence shown here is derived from an EMBL/GenBank/DDBJ whole genome shotgun (WGS) entry which is preliminary data.</text>
</comment>
<evidence type="ECO:0000256" key="1">
    <source>
        <dbReference type="ARBA" id="ARBA00004651"/>
    </source>
</evidence>
<feature type="transmembrane region" description="Helical" evidence="9">
    <location>
        <begin position="276"/>
        <end position="300"/>
    </location>
</feature>
<dbReference type="RefSeq" id="WP_336436892.1">
    <property type="nucleotide sequence ID" value="NZ_JBAWKS010000002.1"/>
</dbReference>
<feature type="transmembrane region" description="Helical" evidence="9">
    <location>
        <begin position="59"/>
        <end position="77"/>
    </location>
</feature>
<name>A0ABU8EYF7_9GAMM</name>
<dbReference type="PANTHER" id="PTHR32507:SF8">
    <property type="entry name" value="CNH1P"/>
    <property type="match status" value="1"/>
</dbReference>
<evidence type="ECO:0000259" key="10">
    <source>
        <dbReference type="Pfam" id="PF00999"/>
    </source>
</evidence>
<keyword evidence="6 9" id="KW-1133">Transmembrane helix</keyword>
<feature type="transmembrane region" description="Helical" evidence="9">
    <location>
        <begin position="306"/>
        <end position="327"/>
    </location>
</feature>
<keyword evidence="4" id="KW-1003">Cell membrane</keyword>
<evidence type="ECO:0000313" key="11">
    <source>
        <dbReference type="EMBL" id="MEI4552019.1"/>
    </source>
</evidence>
<feature type="transmembrane region" description="Helical" evidence="9">
    <location>
        <begin position="367"/>
        <end position="385"/>
    </location>
</feature>
<dbReference type="EMBL" id="JBAWKS010000002">
    <property type="protein sequence ID" value="MEI4552019.1"/>
    <property type="molecule type" value="Genomic_DNA"/>
</dbReference>
<dbReference type="Proteomes" id="UP001382455">
    <property type="component" value="Unassembled WGS sequence"/>
</dbReference>
<evidence type="ECO:0000256" key="5">
    <source>
        <dbReference type="ARBA" id="ARBA00022692"/>
    </source>
</evidence>
<feature type="transmembrane region" description="Helical" evidence="9">
    <location>
        <begin position="226"/>
        <end position="242"/>
    </location>
</feature>
<evidence type="ECO:0000256" key="3">
    <source>
        <dbReference type="ARBA" id="ARBA00022449"/>
    </source>
</evidence>
<feature type="transmembrane region" description="Helical" evidence="9">
    <location>
        <begin position="195"/>
        <end position="214"/>
    </location>
</feature>
<keyword evidence="2" id="KW-0813">Transport</keyword>
<feature type="transmembrane region" description="Helical" evidence="9">
    <location>
        <begin position="339"/>
        <end position="361"/>
    </location>
</feature>
<dbReference type="Pfam" id="PF00999">
    <property type="entry name" value="Na_H_Exchanger"/>
    <property type="match status" value="1"/>
</dbReference>
<evidence type="ECO:0000256" key="8">
    <source>
        <dbReference type="ARBA" id="ARBA00023136"/>
    </source>
</evidence>
<keyword evidence="3" id="KW-0050">Antiport</keyword>
<sequence>MENEYAIFVAITSLVIVYSLFAKRIGQLSITGPMFMLLFGFCFAYFFSAPNHLEFDVSAFQIYIELTLALILFGDAAKAKISVLTHSYAYPLLLLLIAMPLTFLFGTYIGTILFPNEPFIHLALLAIILTPTDAALSSNFIDNQKIPAQTREAVNVESGLNDGLAVPVFLLLLYSASNQQTINLTNTFTIAVKEIGVAIIVAIVISILVFKLVIFSEKYRLYNKQNEVFICVAIAILIFLVAQLFGGSGFFAAFTAGLLFDFKFKKAFKPQRLSNAHALANTCALIIWFIFGNFAFNYLIDGVSLLVLLYALCALTVMRIIPVLLSLLFTQLNLKQRFLLAWFGPRGLASVVFTLILLQQLDGVSEQLIDIAILTIILSVFLHGISSKVK</sequence>
<reference evidence="11 12" key="1">
    <citation type="submission" date="2023-12" db="EMBL/GenBank/DDBJ databases">
        <title>Friends and Foes: Symbiotic and Algicidal bacterial influence on Karenia brevis blooms.</title>
        <authorList>
            <person name="Fei C."/>
            <person name="Mohamed A.R."/>
            <person name="Booker A."/>
            <person name="Arshad M."/>
            <person name="Klass S."/>
            <person name="Ahn S."/>
            <person name="Gilbert P.M."/>
            <person name="Heil C.A."/>
            <person name="Martinez J.M."/>
            <person name="Amin S.A."/>
        </authorList>
    </citation>
    <scope>NUCLEOTIDE SEQUENCE [LARGE SCALE GENOMIC DNA]</scope>
    <source>
        <strain evidence="11 12">CE15</strain>
    </source>
</reference>
<keyword evidence="8 9" id="KW-0472">Membrane</keyword>
<evidence type="ECO:0000256" key="7">
    <source>
        <dbReference type="ARBA" id="ARBA00023065"/>
    </source>
</evidence>
<gene>
    <name evidence="11" type="ORF">WAE96_20245</name>
</gene>
<keyword evidence="7" id="KW-0406">Ion transport</keyword>
<comment type="subcellular location">
    <subcellularLocation>
        <location evidence="1">Cell membrane</location>
        <topology evidence="1">Multi-pass membrane protein</topology>
    </subcellularLocation>
</comment>
<keyword evidence="5 9" id="KW-0812">Transmembrane</keyword>
<keyword evidence="12" id="KW-1185">Reference proteome</keyword>
<feature type="domain" description="Cation/H+ exchanger transmembrane" evidence="10">
    <location>
        <begin position="13"/>
        <end position="386"/>
    </location>
</feature>
<evidence type="ECO:0000313" key="12">
    <source>
        <dbReference type="Proteomes" id="UP001382455"/>
    </source>
</evidence>
<evidence type="ECO:0000256" key="6">
    <source>
        <dbReference type="ARBA" id="ARBA00022989"/>
    </source>
</evidence>
<dbReference type="Gene3D" id="1.20.1530.20">
    <property type="match status" value="1"/>
</dbReference>
<protein>
    <submittedName>
        <fullName evidence="11">Cation:proton antiporter</fullName>
    </submittedName>
</protein>
<dbReference type="InterPro" id="IPR006153">
    <property type="entry name" value="Cation/H_exchanger_TM"/>
</dbReference>
<evidence type="ECO:0000256" key="2">
    <source>
        <dbReference type="ARBA" id="ARBA00022448"/>
    </source>
</evidence>
<feature type="transmembrane region" description="Helical" evidence="9">
    <location>
        <begin position="89"/>
        <end position="113"/>
    </location>
</feature>
<evidence type="ECO:0000256" key="9">
    <source>
        <dbReference type="SAM" id="Phobius"/>
    </source>
</evidence>